<comment type="caution">
    <text evidence="1">The sequence shown here is derived from an EMBL/GenBank/DDBJ whole genome shotgun (WGS) entry which is preliminary data.</text>
</comment>
<sequence>FGDGRDWITAPKRRNNFAATIAPTVNDDIDLRYEVGSWWFDITNDRAFVCLDSSDGAADWPEVSLDVMGAWNGTFKQNFDLFATSDGVTITGSLNATNGGNLKAFFSDGELTLNTDPTPLTVTLTPGTDNVPQINHVYVLQSDSLLTAKTSTYLEDWPSAEHAPVAIVILRTAATTQTDGVLGNQNINNRPENDSHNNQGWIQIAGNRMRSRGAHWWTGVTPTITIVSNGGAPDDIYLASTSGVVQQFNMHTFPALDMQTGDDIHIVNRNGAAYTTTANLNTELSDRDGNSMSNKYFWLTFWGVINKTGEISHLMCNLPSGSYNTQANAEDDVSGTRVRDIPSTFHHTGFLIAETLFRHQPAASGTWTEIETNTLLGKTDGGGGGAIVTPITSFSDAVFDWFNSADPTKLVDVDLSGLTAATTRTLTMPDKSGTLAMLSDIAGGSGSLEFIEEKVLSADTSTTFSTGITGTDRYLLFYELDNATGTGSQISIRVNGDANESDYARQILNVNGSAVVAARAANTAAFALPNPNAQVVGYFSFGLVTDGGGTYKMVGYAFNARHDGNDTPFLQNRIVSKNSSISDITQIEILSSVASSMNGSIRLYRLLS</sequence>
<accession>A0A0F9LVA2</accession>
<dbReference type="EMBL" id="LAZR01005542">
    <property type="protein sequence ID" value="KKM99069.1"/>
    <property type="molecule type" value="Genomic_DNA"/>
</dbReference>
<proteinExistence type="predicted"/>
<dbReference type="AlphaFoldDB" id="A0A0F9LVA2"/>
<evidence type="ECO:0000313" key="1">
    <source>
        <dbReference type="EMBL" id="KKM99069.1"/>
    </source>
</evidence>
<feature type="non-terminal residue" evidence="1">
    <location>
        <position position="1"/>
    </location>
</feature>
<reference evidence="1" key="1">
    <citation type="journal article" date="2015" name="Nature">
        <title>Complex archaea that bridge the gap between prokaryotes and eukaryotes.</title>
        <authorList>
            <person name="Spang A."/>
            <person name="Saw J.H."/>
            <person name="Jorgensen S.L."/>
            <person name="Zaremba-Niedzwiedzka K."/>
            <person name="Martijn J."/>
            <person name="Lind A.E."/>
            <person name="van Eijk R."/>
            <person name="Schleper C."/>
            <person name="Guy L."/>
            <person name="Ettema T.J."/>
        </authorList>
    </citation>
    <scope>NUCLEOTIDE SEQUENCE</scope>
</reference>
<organism evidence="1">
    <name type="scientific">marine sediment metagenome</name>
    <dbReference type="NCBI Taxonomy" id="412755"/>
    <lineage>
        <taxon>unclassified sequences</taxon>
        <taxon>metagenomes</taxon>
        <taxon>ecological metagenomes</taxon>
    </lineage>
</organism>
<protein>
    <submittedName>
        <fullName evidence="1">Uncharacterized protein</fullName>
    </submittedName>
</protein>
<name>A0A0F9LVA2_9ZZZZ</name>
<gene>
    <name evidence="1" type="ORF">LCGC14_1151650</name>
</gene>